<reference evidence="2" key="1">
    <citation type="journal article" date="2020" name="Nature">
        <title>Giant virus diversity and host interactions through global metagenomics.</title>
        <authorList>
            <person name="Schulz F."/>
            <person name="Roux S."/>
            <person name="Paez-Espino D."/>
            <person name="Jungbluth S."/>
            <person name="Walsh D.A."/>
            <person name="Denef V.J."/>
            <person name="McMahon K.D."/>
            <person name="Konstantinidis K.T."/>
            <person name="Eloe-Fadrosh E.A."/>
            <person name="Kyrpides N.C."/>
            <person name="Woyke T."/>
        </authorList>
    </citation>
    <scope>NUCLEOTIDE SEQUENCE</scope>
    <source>
        <strain evidence="2">GVMAG-S-1035118-87</strain>
    </source>
</reference>
<keyword evidence="1" id="KW-1133">Transmembrane helix</keyword>
<accession>A0A6C0AHZ3</accession>
<dbReference type="EMBL" id="MN740625">
    <property type="protein sequence ID" value="QHS79080.1"/>
    <property type="molecule type" value="Genomic_DNA"/>
</dbReference>
<protein>
    <submittedName>
        <fullName evidence="2">Uncharacterized protein</fullName>
    </submittedName>
</protein>
<keyword evidence="1" id="KW-0812">Transmembrane</keyword>
<name>A0A6C0AHZ3_9ZZZZ</name>
<keyword evidence="1" id="KW-0472">Membrane</keyword>
<evidence type="ECO:0000256" key="1">
    <source>
        <dbReference type="SAM" id="Phobius"/>
    </source>
</evidence>
<feature type="transmembrane region" description="Helical" evidence="1">
    <location>
        <begin position="36"/>
        <end position="60"/>
    </location>
</feature>
<proteinExistence type="predicted"/>
<dbReference type="AlphaFoldDB" id="A0A6C0AHZ3"/>
<organism evidence="2">
    <name type="scientific">viral metagenome</name>
    <dbReference type="NCBI Taxonomy" id="1070528"/>
    <lineage>
        <taxon>unclassified sequences</taxon>
        <taxon>metagenomes</taxon>
        <taxon>organismal metagenomes</taxon>
    </lineage>
</organism>
<sequence length="61" mass="7399">MINQCLEILKRDEFKREFRQILSPLFALLMEALRPYLIFLGILILFHTVLLILLFAKIFYR</sequence>
<evidence type="ECO:0000313" key="2">
    <source>
        <dbReference type="EMBL" id="QHS79080.1"/>
    </source>
</evidence>